<gene>
    <name evidence="1" type="ORF">SAMN05877831_10865</name>
</gene>
<dbReference type="RefSeq" id="WP_097070369.1">
    <property type="nucleotide sequence ID" value="NZ_OBMT01000008.1"/>
</dbReference>
<evidence type="ECO:0000313" key="1">
    <source>
        <dbReference type="EMBL" id="SOC10429.1"/>
    </source>
</evidence>
<name>A0A285SQL6_9RHOB</name>
<dbReference type="AlphaFoldDB" id="A0A285SQL6"/>
<proteinExistence type="predicted"/>
<keyword evidence="2" id="KW-1185">Reference proteome</keyword>
<dbReference type="Proteomes" id="UP000219111">
    <property type="component" value="Unassembled WGS sequence"/>
</dbReference>
<accession>A0A285SQL6</accession>
<protein>
    <submittedName>
        <fullName evidence="1">Uncharacterized protein</fullName>
    </submittedName>
</protein>
<reference evidence="2" key="1">
    <citation type="submission" date="2017-08" db="EMBL/GenBank/DDBJ databases">
        <authorList>
            <person name="Varghese N."/>
            <person name="Submissions S."/>
        </authorList>
    </citation>
    <scope>NUCLEOTIDE SEQUENCE [LARGE SCALE GENOMIC DNA]</scope>
    <source>
        <strain evidence="2">JA276</strain>
    </source>
</reference>
<sequence length="268" mass="28824">MVWSHILPHPAHQVTPGPWFVRALARLRLSFSKPAPEAEPRRTAQADLTAQPEMQDIFAEGFTRVAPLHQLPMAPHVSSVPTPISALTAFPAEPPPHTEAASASRRTISAANAAAAPTTRPAAAFHAVEVENIALVMVLSRRSGAPIPCLEWLGDHGLPFRRIAALAPTSPIWSAPHGALLIVDLDTLGGVTAMAEGLMRLRQGRPDISVVLLSEEVAGHDFGIERLALADVTLRLPCAFASFEFALAEAPINNAIWQERMAEVQPEF</sequence>
<evidence type="ECO:0000313" key="2">
    <source>
        <dbReference type="Proteomes" id="UP000219111"/>
    </source>
</evidence>
<dbReference type="OrthoDB" id="7688092at2"/>
<dbReference type="EMBL" id="OBMT01000008">
    <property type="protein sequence ID" value="SOC10429.1"/>
    <property type="molecule type" value="Genomic_DNA"/>
</dbReference>
<organism evidence="1 2">
    <name type="scientific">Rhodobacter maris</name>
    <dbReference type="NCBI Taxonomy" id="446682"/>
    <lineage>
        <taxon>Bacteria</taxon>
        <taxon>Pseudomonadati</taxon>
        <taxon>Pseudomonadota</taxon>
        <taxon>Alphaproteobacteria</taxon>
        <taxon>Rhodobacterales</taxon>
        <taxon>Rhodobacter group</taxon>
        <taxon>Rhodobacter</taxon>
    </lineage>
</organism>